<evidence type="ECO:0000313" key="1">
    <source>
        <dbReference type="EMBL" id="KAJ2971361.1"/>
    </source>
</evidence>
<keyword evidence="2" id="KW-1185">Reference proteome</keyword>
<name>A0ACC1MYA2_9PEZI</name>
<accession>A0ACC1MYA2</accession>
<proteinExistence type="predicted"/>
<reference evidence="1" key="1">
    <citation type="submission" date="2022-10" db="EMBL/GenBank/DDBJ databases">
        <title>Genome Sequence of Xylaria curta.</title>
        <authorList>
            <person name="Buettner E."/>
        </authorList>
    </citation>
    <scope>NUCLEOTIDE SEQUENCE</scope>
    <source>
        <strain evidence="1">Babe10</strain>
    </source>
</reference>
<comment type="caution">
    <text evidence="1">The sequence shown here is derived from an EMBL/GenBank/DDBJ whole genome shotgun (WGS) entry which is preliminary data.</text>
</comment>
<organism evidence="1 2">
    <name type="scientific">Xylaria curta</name>
    <dbReference type="NCBI Taxonomy" id="42375"/>
    <lineage>
        <taxon>Eukaryota</taxon>
        <taxon>Fungi</taxon>
        <taxon>Dikarya</taxon>
        <taxon>Ascomycota</taxon>
        <taxon>Pezizomycotina</taxon>
        <taxon>Sordariomycetes</taxon>
        <taxon>Xylariomycetidae</taxon>
        <taxon>Xylariales</taxon>
        <taxon>Xylariaceae</taxon>
        <taxon>Xylaria</taxon>
    </lineage>
</organism>
<dbReference type="Proteomes" id="UP001143856">
    <property type="component" value="Unassembled WGS sequence"/>
</dbReference>
<evidence type="ECO:0000313" key="2">
    <source>
        <dbReference type="Proteomes" id="UP001143856"/>
    </source>
</evidence>
<sequence length="522" mass="58234">MGPWLARLLERLDLDSRDLAGLLLCLGQCTIPAALFELARLPSRTWGSDGELEDTPSSVALLIRNKERFSKALTDLIEVGFVTVTHEAITVRSPLRALLGTWGQSLPWKEEAVRLVSHSFPKHKIHNVRGYHSLCNKLLPIFRHAIMYLPEVIVSQSSAFQITEACLSASRFYDEAWKRDAIQIAQHAAQRSDSQILHARVALRQLVVERIYGSCKESPSHLPSPQGDRRSQAFFLEAACFRAQQYIDLGLLASAHDELSRCNAAVADPLSSFERQHQQEIMYMRAKVYRFEGQFTAARALLNDLIACGSHLVEKATIHLCAVECELGHVEPARTTLETSLQQAHLQGTNCQAMTRSRLELALANVQLMQILREVRDQRLYWTSHPSLRDTYLRCLADLPARSPGISTVLAHISIAAALAILAHLRGDFDTALAEWNHTLDLARGRGLLGSYIKRLVAYSTNDLLLRRGSAGMADPEDNIQTLSARIGRQYHFLGLGTTWPDILSGWQEGRVQGRLAAGTMV</sequence>
<protein>
    <submittedName>
        <fullName evidence="1">Uncharacterized protein</fullName>
    </submittedName>
</protein>
<gene>
    <name evidence="1" type="ORF">NUW58_g9439</name>
</gene>
<dbReference type="EMBL" id="JAPDGR010003410">
    <property type="protein sequence ID" value="KAJ2971361.1"/>
    <property type="molecule type" value="Genomic_DNA"/>
</dbReference>